<reference evidence="1" key="1">
    <citation type="submission" date="2021-01" db="EMBL/GenBank/DDBJ databases">
        <authorList>
            <consortium name="Genoscope - CEA"/>
            <person name="William W."/>
        </authorList>
    </citation>
    <scope>NUCLEOTIDE SEQUENCE</scope>
</reference>
<dbReference type="EMBL" id="CAJJDN010000112">
    <property type="protein sequence ID" value="CAD8116987.1"/>
    <property type="molecule type" value="Genomic_DNA"/>
</dbReference>
<comment type="caution">
    <text evidence="1">The sequence shown here is derived from an EMBL/GenBank/DDBJ whole genome shotgun (WGS) entry which is preliminary data.</text>
</comment>
<evidence type="ECO:0000313" key="1">
    <source>
        <dbReference type="EMBL" id="CAD8116987.1"/>
    </source>
</evidence>
<gene>
    <name evidence="1" type="ORF">PSON_ATCC_30995.1.T1120146</name>
</gene>
<dbReference type="Proteomes" id="UP000692954">
    <property type="component" value="Unassembled WGS sequence"/>
</dbReference>
<protein>
    <submittedName>
        <fullName evidence="1">Uncharacterized protein</fullName>
    </submittedName>
</protein>
<name>A0A8S1QQV1_9CILI</name>
<evidence type="ECO:0000313" key="2">
    <source>
        <dbReference type="Proteomes" id="UP000692954"/>
    </source>
</evidence>
<dbReference type="OrthoDB" id="302034at2759"/>
<organism evidence="1 2">
    <name type="scientific">Paramecium sonneborni</name>
    <dbReference type="NCBI Taxonomy" id="65129"/>
    <lineage>
        <taxon>Eukaryota</taxon>
        <taxon>Sar</taxon>
        <taxon>Alveolata</taxon>
        <taxon>Ciliophora</taxon>
        <taxon>Intramacronucleata</taxon>
        <taxon>Oligohymenophorea</taxon>
        <taxon>Peniculida</taxon>
        <taxon>Parameciidae</taxon>
        <taxon>Paramecium</taxon>
    </lineage>
</organism>
<keyword evidence="2" id="KW-1185">Reference proteome</keyword>
<dbReference type="AlphaFoldDB" id="A0A8S1QQV1"/>
<accession>A0A8S1QQV1</accession>
<proteinExistence type="predicted"/>
<sequence length="86" mass="9846">MGSCSSKKMQTHHSLHLKSLSTCGYAQTRMSWANKFLQLPKEKIIQPYNPNNLQIQYDVEIEGVIFDVIAPPDLLDDNLDPIEEEE</sequence>